<dbReference type="OrthoDB" id="10012075at2759"/>
<protein>
    <submittedName>
        <fullName evidence="11">Fc receptor-like protein 2</fullName>
    </submittedName>
</protein>
<dbReference type="Proteomes" id="UP000000715">
    <property type="component" value="Unplaced"/>
</dbReference>
<comment type="subcellular location">
    <subcellularLocation>
        <location evidence="1">Cell membrane</location>
    </subcellularLocation>
</comment>
<evidence type="ECO:0000256" key="3">
    <source>
        <dbReference type="ARBA" id="ARBA00022729"/>
    </source>
</evidence>
<organism evidence="10 11">
    <name type="scientific">Mustela putorius furo</name>
    <name type="common">European domestic ferret</name>
    <name type="synonym">Mustela furo</name>
    <dbReference type="NCBI Taxonomy" id="9669"/>
    <lineage>
        <taxon>Eukaryota</taxon>
        <taxon>Metazoa</taxon>
        <taxon>Chordata</taxon>
        <taxon>Craniata</taxon>
        <taxon>Vertebrata</taxon>
        <taxon>Euteleostomi</taxon>
        <taxon>Mammalia</taxon>
        <taxon>Eutheria</taxon>
        <taxon>Laurasiatheria</taxon>
        <taxon>Carnivora</taxon>
        <taxon>Caniformia</taxon>
        <taxon>Musteloidea</taxon>
        <taxon>Mustelidae</taxon>
        <taxon>Mustelinae</taxon>
        <taxon>Mustela</taxon>
    </lineage>
</organism>
<proteinExistence type="predicted"/>
<sequence>MGWMDPVRTWDEDGMGCKSVQQERPPLSPSASHSVLTLRAPGTRAVVGDMVELRCEAQSGSFPIRYRFYLEDVILGSSSAPSGRGVSFNLSLTAEHSGNYSCEADNGLGAQCSEAVTLSVTGGTCLCVLEDMGWSCQASFLLDDSVVGKLVFSSWALLCTGHNRPHPNPGLMLPRERG</sequence>
<evidence type="ECO:0000259" key="9">
    <source>
        <dbReference type="PROSITE" id="PS50835"/>
    </source>
</evidence>
<gene>
    <name evidence="11" type="primary">LOC123393735</name>
</gene>
<evidence type="ECO:0000313" key="11">
    <source>
        <dbReference type="RefSeq" id="XP_044942580.1"/>
    </source>
</evidence>
<evidence type="ECO:0000256" key="4">
    <source>
        <dbReference type="ARBA" id="ARBA00023136"/>
    </source>
</evidence>
<keyword evidence="7" id="KW-0393">Immunoglobulin domain</keyword>
<dbReference type="AlphaFoldDB" id="A0A8U0SGR5"/>
<name>A0A8U0SGR5_MUSPF</name>
<evidence type="ECO:0000256" key="5">
    <source>
        <dbReference type="ARBA" id="ARBA00023157"/>
    </source>
</evidence>
<keyword evidence="3" id="KW-0732">Signal</keyword>
<keyword evidence="4" id="KW-0472">Membrane</keyword>
<dbReference type="GO" id="GO:0005886">
    <property type="term" value="C:plasma membrane"/>
    <property type="evidence" value="ECO:0007669"/>
    <property type="project" value="UniProtKB-SubCell"/>
</dbReference>
<evidence type="ECO:0000256" key="7">
    <source>
        <dbReference type="ARBA" id="ARBA00023319"/>
    </source>
</evidence>
<dbReference type="PROSITE" id="PS50835">
    <property type="entry name" value="IG_LIKE"/>
    <property type="match status" value="1"/>
</dbReference>
<evidence type="ECO:0000256" key="8">
    <source>
        <dbReference type="SAM" id="MobiDB-lite"/>
    </source>
</evidence>
<dbReference type="InterPro" id="IPR003599">
    <property type="entry name" value="Ig_sub"/>
</dbReference>
<keyword evidence="5" id="KW-1015">Disulfide bond</keyword>
<dbReference type="RefSeq" id="XP_044942580.1">
    <property type="nucleotide sequence ID" value="XM_045086645.1"/>
</dbReference>
<dbReference type="CDD" id="cd00096">
    <property type="entry name" value="Ig"/>
    <property type="match status" value="1"/>
</dbReference>
<keyword evidence="6" id="KW-0325">Glycoprotein</keyword>
<dbReference type="FunFam" id="2.60.40.10:FF:000357">
    <property type="entry name" value="Fc receptor like 1"/>
    <property type="match status" value="1"/>
</dbReference>
<feature type="region of interest" description="Disordered" evidence="8">
    <location>
        <begin position="14"/>
        <end position="33"/>
    </location>
</feature>
<dbReference type="GeneID" id="123393735"/>
<dbReference type="SMART" id="SM00409">
    <property type="entry name" value="IG"/>
    <property type="match status" value="1"/>
</dbReference>
<feature type="domain" description="Ig-like" evidence="9">
    <location>
        <begin position="25"/>
        <end position="119"/>
    </location>
</feature>
<accession>A0A8U0SGR5</accession>
<dbReference type="InterPro" id="IPR013783">
    <property type="entry name" value="Ig-like_fold"/>
</dbReference>
<evidence type="ECO:0000313" key="10">
    <source>
        <dbReference type="Proteomes" id="UP000000715"/>
    </source>
</evidence>
<dbReference type="SUPFAM" id="SSF48726">
    <property type="entry name" value="Immunoglobulin"/>
    <property type="match status" value="1"/>
</dbReference>
<evidence type="ECO:0000256" key="2">
    <source>
        <dbReference type="ARBA" id="ARBA00022475"/>
    </source>
</evidence>
<evidence type="ECO:0000256" key="6">
    <source>
        <dbReference type="ARBA" id="ARBA00023180"/>
    </source>
</evidence>
<keyword evidence="2" id="KW-1003">Cell membrane</keyword>
<dbReference type="Gene3D" id="2.60.40.10">
    <property type="entry name" value="Immunoglobulins"/>
    <property type="match status" value="1"/>
</dbReference>
<dbReference type="InterPro" id="IPR007110">
    <property type="entry name" value="Ig-like_dom"/>
</dbReference>
<evidence type="ECO:0000256" key="1">
    <source>
        <dbReference type="ARBA" id="ARBA00004236"/>
    </source>
</evidence>
<dbReference type="Pfam" id="PF13895">
    <property type="entry name" value="Ig_2"/>
    <property type="match status" value="1"/>
</dbReference>
<reference evidence="11" key="1">
    <citation type="submission" date="2025-08" db="UniProtKB">
        <authorList>
            <consortium name="RefSeq"/>
        </authorList>
    </citation>
    <scope>IDENTIFICATION</scope>
    <source>
        <tissue evidence="11">Brain</tissue>
    </source>
</reference>
<dbReference type="InterPro" id="IPR036179">
    <property type="entry name" value="Ig-like_dom_sf"/>
</dbReference>
<keyword evidence="10" id="KW-1185">Reference proteome</keyword>